<name>A0A8X6HUH3_TRICU</name>
<evidence type="ECO:0000313" key="1">
    <source>
        <dbReference type="EMBL" id="GFR09814.1"/>
    </source>
</evidence>
<comment type="caution">
    <text evidence="1">The sequence shown here is derived from an EMBL/GenBank/DDBJ whole genome shotgun (WGS) entry which is preliminary data.</text>
</comment>
<reference evidence="1" key="1">
    <citation type="submission" date="2020-07" db="EMBL/GenBank/DDBJ databases">
        <title>Multicomponent nature underlies the extraordinary mechanical properties of spider dragline silk.</title>
        <authorList>
            <person name="Kono N."/>
            <person name="Nakamura H."/>
            <person name="Mori M."/>
            <person name="Yoshida Y."/>
            <person name="Ohtoshi R."/>
            <person name="Malay A.D."/>
            <person name="Moran D.A.P."/>
            <person name="Tomita M."/>
            <person name="Numata K."/>
            <person name="Arakawa K."/>
        </authorList>
    </citation>
    <scope>NUCLEOTIDE SEQUENCE</scope>
</reference>
<sequence length="120" mass="13716">MRHQILEDSCLNNVNCYGDSEAPHYLIMDVQYLKGLLENLLCDVCSKSYSYEIDIGEKLGFSRKISVFCTLCNLITKSSNFTSRRISDSKGNESKLFDINMRMVQSFLSVGKSYLAMKKM</sequence>
<dbReference type="EMBL" id="BMAO01026446">
    <property type="protein sequence ID" value="GFR09814.1"/>
    <property type="molecule type" value="Genomic_DNA"/>
</dbReference>
<proteinExistence type="predicted"/>
<organism evidence="1 2">
    <name type="scientific">Trichonephila clavata</name>
    <name type="common">Joro spider</name>
    <name type="synonym">Nephila clavata</name>
    <dbReference type="NCBI Taxonomy" id="2740835"/>
    <lineage>
        <taxon>Eukaryota</taxon>
        <taxon>Metazoa</taxon>
        <taxon>Ecdysozoa</taxon>
        <taxon>Arthropoda</taxon>
        <taxon>Chelicerata</taxon>
        <taxon>Arachnida</taxon>
        <taxon>Araneae</taxon>
        <taxon>Araneomorphae</taxon>
        <taxon>Entelegynae</taxon>
        <taxon>Araneoidea</taxon>
        <taxon>Nephilidae</taxon>
        <taxon>Trichonephila</taxon>
    </lineage>
</organism>
<accession>A0A8X6HUH3</accession>
<dbReference type="Proteomes" id="UP000887116">
    <property type="component" value="Unassembled WGS sequence"/>
</dbReference>
<dbReference type="AlphaFoldDB" id="A0A8X6HUH3"/>
<gene>
    <name evidence="1" type="ORF">TNCT_421001</name>
</gene>
<evidence type="ECO:0000313" key="2">
    <source>
        <dbReference type="Proteomes" id="UP000887116"/>
    </source>
</evidence>
<keyword evidence="2" id="KW-1185">Reference proteome</keyword>
<protein>
    <submittedName>
        <fullName evidence="1">Uncharacterized protein</fullName>
    </submittedName>
</protein>